<dbReference type="Pfam" id="PF16738">
    <property type="entry name" value="CBM26"/>
    <property type="match status" value="3"/>
</dbReference>
<dbReference type="Gene3D" id="2.60.40.10">
    <property type="entry name" value="Immunoglobulins"/>
    <property type="match status" value="3"/>
</dbReference>
<dbReference type="PRINTS" id="PR00110">
    <property type="entry name" value="ALPHAAMYLASE"/>
</dbReference>
<dbReference type="EMBL" id="QXEV01000002">
    <property type="protein sequence ID" value="RIA78317.1"/>
    <property type="molecule type" value="Genomic_DNA"/>
</dbReference>
<evidence type="ECO:0000256" key="1">
    <source>
        <dbReference type="ARBA" id="ARBA00001913"/>
    </source>
</evidence>
<dbReference type="Gene3D" id="3.20.20.80">
    <property type="entry name" value="Glycosidases"/>
    <property type="match status" value="1"/>
</dbReference>
<dbReference type="Gene3D" id="2.60.40.1180">
    <property type="entry name" value="Golgi alpha-mannosidase II"/>
    <property type="match status" value="1"/>
</dbReference>
<dbReference type="GO" id="GO:0005975">
    <property type="term" value="P:carbohydrate metabolic process"/>
    <property type="evidence" value="ECO:0007669"/>
    <property type="project" value="InterPro"/>
</dbReference>
<protein>
    <recommendedName>
        <fullName evidence="6">Alpha-amylase</fullName>
        <ecNumber evidence="6">3.2.1.1</ecNumber>
    </recommendedName>
</protein>
<gene>
    <name evidence="9" type="ORF">EI71_00268</name>
</gene>
<dbReference type="Proteomes" id="UP000266506">
    <property type="component" value="Unassembled WGS sequence"/>
</dbReference>
<keyword evidence="6" id="KW-0326">Glycosidase</keyword>
<dbReference type="GO" id="GO:0004556">
    <property type="term" value="F:alpha-amylase activity"/>
    <property type="evidence" value="ECO:0007669"/>
    <property type="project" value="UniProtKB-UniRule"/>
</dbReference>
<name>A0A397S2Y5_9MOLU</name>
<feature type="signal peptide" evidence="7">
    <location>
        <begin position="1"/>
        <end position="27"/>
    </location>
</feature>
<dbReference type="SUPFAM" id="SSF51011">
    <property type="entry name" value="Glycosyl hydrolase domain"/>
    <property type="match status" value="1"/>
</dbReference>
<dbReference type="PROSITE" id="PS51257">
    <property type="entry name" value="PROKAR_LIPOPROTEIN"/>
    <property type="match status" value="1"/>
</dbReference>
<comment type="similarity">
    <text evidence="2 5">Belongs to the glycosyl hydrolase 13 family.</text>
</comment>
<evidence type="ECO:0000256" key="7">
    <source>
        <dbReference type="SAM" id="SignalP"/>
    </source>
</evidence>
<sequence length="839" mass="91035">MKKLFKGISIAAVLALTAISATSCSTAKSEDVENIDTQLNATTTLPNATLANSIDNGNIFHAWDWSMSTIKANLDSIKAAGFTTIQTSPMQPQKDYWAGNTSKEAWWKLYQPLGFSIATKNNALGTKSELQSMVNAAHNKGLKVIVDVVANHLAGSYDHFDQGVKEYEPTIYGSNGYISGGAKLHSETYNGASDSWCTTNGNIGLPDLNTHDSYVQKRVLSLCKKYIDCGVDGFRFDAAKHIETDNSSEPYGASAFWPTVINGTTSYAQSKGKAKPYYYGEILYSCGNNRSYSWYTKYMDVIDNKTGNDLRNSFNANYAAAQSAYYTTNLSGDKVVVWAESHDTYANDDQESTGTSIYNINKTYAIMGSRNGAECLYFARPTDGNWNSCTTKLGAKGSTAYTWRQVEGVNKFRNYWGTASEYVANNGGYSQVVRYNSNESGMVLVSSGSNYSVSNVTVPSVMKNGTYKDYVTGNSFTVSNGKVSGTMDNQSGIAVLYKEGSTSGSGTGTGTGTGTGSTLPSNVNKNVIYFVNTGNWSNVYVYAWKGNGGSGNQNSNWPGVKMTKTSEKVNGYYVWKLESTNFLTNWEKVIFSNGGYSQTSDLAITGNCFNAAGTASIYTPSTSGSGTGTGTGTGTQTTDKNTIYFINNKGWSTVYVYAWKGNGGSGNQNSNWPGVKMTKTSEKVNGYYVWKYTSTNFLTNWEKVIFTNGGSSKTSDITITTNCYNGSGTASTYTPTTTNNTVNNNVIYFINNKGWSKVYVYAWKGNGGSGNQLSSWPGVKMTKTSQKVNGYYVWKLESTGILTNWEKVIFSNGGSSQTSDITITTNCYNYSGATSNYTA</sequence>
<evidence type="ECO:0000313" key="9">
    <source>
        <dbReference type="EMBL" id="RIA78317.1"/>
    </source>
</evidence>
<evidence type="ECO:0000256" key="3">
    <source>
        <dbReference type="ARBA" id="ARBA00022723"/>
    </source>
</evidence>
<accession>A0A397S2Y5</accession>
<dbReference type="InterPro" id="IPR006047">
    <property type="entry name" value="GH13_cat_dom"/>
</dbReference>
<reference evidence="9 10" key="1">
    <citation type="submission" date="2018-08" db="EMBL/GenBank/DDBJ databases">
        <title>Genomic Encyclopedia of Archaeal and Bacterial Type Strains, Phase II (KMG-II): from individual species to whole genera.</title>
        <authorList>
            <person name="Goeker M."/>
        </authorList>
    </citation>
    <scope>NUCLEOTIDE SEQUENCE [LARGE SCALE GENOMIC DNA]</scope>
    <source>
        <strain evidence="9 10">ATCC 27112</strain>
    </source>
</reference>
<keyword evidence="4 7" id="KW-0732">Signal</keyword>
<evidence type="ECO:0000256" key="5">
    <source>
        <dbReference type="RuleBase" id="RU003615"/>
    </source>
</evidence>
<comment type="cofactor">
    <cofactor evidence="1">
        <name>Ca(2+)</name>
        <dbReference type="ChEBI" id="CHEBI:29108"/>
    </cofactor>
</comment>
<dbReference type="GO" id="GO:0046872">
    <property type="term" value="F:metal ion binding"/>
    <property type="evidence" value="ECO:0007669"/>
    <property type="project" value="UniProtKB-KW"/>
</dbReference>
<keyword evidence="3" id="KW-0479">Metal-binding</keyword>
<evidence type="ECO:0000256" key="2">
    <source>
        <dbReference type="ARBA" id="ARBA00008061"/>
    </source>
</evidence>
<dbReference type="InParanoid" id="A0A397S2Y5"/>
<organism evidence="9 10">
    <name type="scientific">Anaeroplasma bactoclasticum</name>
    <dbReference type="NCBI Taxonomy" id="2088"/>
    <lineage>
        <taxon>Bacteria</taxon>
        <taxon>Bacillati</taxon>
        <taxon>Mycoplasmatota</taxon>
        <taxon>Mollicutes</taxon>
        <taxon>Anaeroplasmatales</taxon>
        <taxon>Anaeroplasmataceae</taxon>
        <taxon>Anaeroplasma</taxon>
    </lineage>
</organism>
<keyword evidence="10" id="KW-1185">Reference proteome</keyword>
<evidence type="ECO:0000256" key="4">
    <source>
        <dbReference type="ARBA" id="ARBA00022729"/>
    </source>
</evidence>
<dbReference type="OrthoDB" id="9805159at2"/>
<dbReference type="InterPro" id="IPR017853">
    <property type="entry name" value="GH"/>
</dbReference>
<evidence type="ECO:0000313" key="10">
    <source>
        <dbReference type="Proteomes" id="UP000266506"/>
    </source>
</evidence>
<keyword evidence="6" id="KW-0378">Hydrolase</keyword>
<dbReference type="EC" id="3.2.1.1" evidence="6"/>
<keyword evidence="6" id="KW-0119">Carbohydrate metabolism</keyword>
<dbReference type="PANTHER" id="PTHR10357">
    <property type="entry name" value="ALPHA-AMYLASE FAMILY MEMBER"/>
    <property type="match status" value="1"/>
</dbReference>
<dbReference type="RefSeq" id="WP_119015440.1">
    <property type="nucleotide sequence ID" value="NZ_QXEV01000002.1"/>
</dbReference>
<dbReference type="FunCoup" id="A0A397S2Y5">
    <property type="interactions" value="20"/>
</dbReference>
<dbReference type="PANTHER" id="PTHR10357:SF215">
    <property type="entry name" value="ALPHA-AMYLASE 1"/>
    <property type="match status" value="1"/>
</dbReference>
<feature type="domain" description="Glycosyl hydrolase family 13 catalytic" evidence="8">
    <location>
        <begin position="57"/>
        <end position="413"/>
    </location>
</feature>
<comment type="caution">
    <text evidence="9">The sequence shown here is derived from an EMBL/GenBank/DDBJ whole genome shotgun (WGS) entry which is preliminary data.</text>
</comment>
<evidence type="ECO:0000256" key="6">
    <source>
        <dbReference type="RuleBase" id="RU361134"/>
    </source>
</evidence>
<comment type="catalytic activity">
    <reaction evidence="6">
        <text>Endohydrolysis of (1-&gt;4)-alpha-D-glucosidic linkages in polysaccharides containing three or more (1-&gt;4)-alpha-linked D-glucose units.</text>
        <dbReference type="EC" id="3.2.1.1"/>
    </reaction>
</comment>
<feature type="chain" id="PRO_5017451981" description="Alpha-amylase" evidence="7">
    <location>
        <begin position="28"/>
        <end position="839"/>
    </location>
</feature>
<dbReference type="AlphaFoldDB" id="A0A397S2Y5"/>
<dbReference type="SMART" id="SM00642">
    <property type="entry name" value="Aamy"/>
    <property type="match status" value="1"/>
</dbReference>
<dbReference type="InterPro" id="IPR031965">
    <property type="entry name" value="CBM26"/>
</dbReference>
<dbReference type="Pfam" id="PF00128">
    <property type="entry name" value="Alpha-amylase"/>
    <property type="match status" value="1"/>
</dbReference>
<dbReference type="InterPro" id="IPR006046">
    <property type="entry name" value="Alpha_amylase"/>
</dbReference>
<dbReference type="SUPFAM" id="SSF51445">
    <property type="entry name" value="(Trans)glycosidases"/>
    <property type="match status" value="1"/>
</dbReference>
<dbReference type="InterPro" id="IPR013783">
    <property type="entry name" value="Ig-like_fold"/>
</dbReference>
<evidence type="ECO:0000259" key="8">
    <source>
        <dbReference type="SMART" id="SM00642"/>
    </source>
</evidence>
<proteinExistence type="inferred from homology"/>
<dbReference type="InterPro" id="IPR013780">
    <property type="entry name" value="Glyco_hydro_b"/>
</dbReference>